<accession>A0A8D9DCB4</accession>
<protein>
    <submittedName>
        <fullName evidence="2">Uncharacterized protein</fullName>
    </submittedName>
</protein>
<evidence type="ECO:0000256" key="1">
    <source>
        <dbReference type="SAM" id="MobiDB-lite"/>
    </source>
</evidence>
<evidence type="ECO:0000313" key="2">
    <source>
        <dbReference type="EMBL" id="CAG7871317.1"/>
    </source>
</evidence>
<proteinExistence type="predicted"/>
<feature type="compositionally biased region" description="Pro residues" evidence="1">
    <location>
        <begin position="1"/>
        <end position="23"/>
    </location>
</feature>
<dbReference type="Proteomes" id="UP000694005">
    <property type="component" value="Chromosome A06"/>
</dbReference>
<organism evidence="2 3">
    <name type="scientific">Brassica campestris</name>
    <name type="common">Field mustard</name>
    <dbReference type="NCBI Taxonomy" id="3711"/>
    <lineage>
        <taxon>Eukaryota</taxon>
        <taxon>Viridiplantae</taxon>
        <taxon>Streptophyta</taxon>
        <taxon>Embryophyta</taxon>
        <taxon>Tracheophyta</taxon>
        <taxon>Spermatophyta</taxon>
        <taxon>Magnoliopsida</taxon>
        <taxon>eudicotyledons</taxon>
        <taxon>Gunneridae</taxon>
        <taxon>Pentapetalae</taxon>
        <taxon>rosids</taxon>
        <taxon>malvids</taxon>
        <taxon>Brassicales</taxon>
        <taxon>Brassicaceae</taxon>
        <taxon>Brassiceae</taxon>
        <taxon>Brassica</taxon>
    </lineage>
</organism>
<dbReference type="Gramene" id="A06p35570.2_BraZ1">
    <property type="protein sequence ID" value="A06p35570.2_BraZ1.CDS"/>
    <property type="gene ID" value="A06g35570.2_BraZ1"/>
</dbReference>
<name>A0A8D9DCB4_BRACM</name>
<evidence type="ECO:0000313" key="3">
    <source>
        <dbReference type="Proteomes" id="UP000694005"/>
    </source>
</evidence>
<dbReference type="EMBL" id="LS974622">
    <property type="protein sequence ID" value="CAG7871317.1"/>
    <property type="molecule type" value="Genomic_DNA"/>
</dbReference>
<reference evidence="2 3" key="1">
    <citation type="submission" date="2021-07" db="EMBL/GenBank/DDBJ databases">
        <authorList>
            <consortium name="Genoscope - CEA"/>
            <person name="William W."/>
        </authorList>
    </citation>
    <scope>NUCLEOTIDE SEQUENCE [LARGE SCALE GENOMIC DNA]</scope>
</reference>
<feature type="region of interest" description="Disordered" evidence="1">
    <location>
        <begin position="1"/>
        <end position="31"/>
    </location>
</feature>
<sequence>MLPPPLFTPLPLLIPPSPPPPQFQPRRQRNARGRLSCVGSLERGRSTYYEEKALLSRDVQSNIAPASSERYGITSQQYEVLKLQRALKQDPMVQPS</sequence>
<dbReference type="AlphaFoldDB" id="A0A8D9DCB4"/>
<gene>
    <name evidence="2" type="ORF">BRAPAZ1V2_A06P35570.2</name>
</gene>